<dbReference type="GO" id="GO:0051750">
    <property type="term" value="F:delta(3,5)-delta(2,4)-dienoyl-CoA isomerase activity"/>
    <property type="evidence" value="ECO:0007669"/>
    <property type="project" value="TreeGrafter"/>
</dbReference>
<dbReference type="Gene3D" id="1.10.12.10">
    <property type="entry name" value="Lyase 2-enoyl-coa Hydratase, Chain A, domain 2"/>
    <property type="match status" value="1"/>
</dbReference>
<dbReference type="GO" id="GO:0005739">
    <property type="term" value="C:mitochondrion"/>
    <property type="evidence" value="ECO:0007669"/>
    <property type="project" value="TreeGrafter"/>
</dbReference>
<dbReference type="FunFam" id="1.10.12.10:FF:000004">
    <property type="entry name" value="Delta3,5-delta2,4-dienoyl-CoA isomerase"/>
    <property type="match status" value="1"/>
</dbReference>
<comment type="function">
    <text evidence="11">Isomerization of 3-trans,5-cis-dienoyl-CoA to 2-trans,4-trans-dienoyl-CoA.</text>
</comment>
<sequence>MISTFLQRLTSRGMATGIRHIRLLTPTVQAMSTSAASSYSFETIKVTSPLENVYLVELNRPDKLNSMNTTMWREVGVCFNKLAEDGDCRAVVLSGSGRLFTAGLDLSDFGDIVGVVMGDDDIARKARKLKAVIEEFQDSFSAIEKCPKPVIAAVHNACVGGGVDLICSTDIRYCSSDAWFQVKEVDIGLAADVGTLQRLPKIISNESLVRELAFSARKMFSSEAEKCGLVSRVFDNKESLLTGALEMASTIASKSPVAVQNTKTSLVYARDHTVQEGLDYMKILNMSMLQSEDLRIAAMTQMSKSKEKAVYAKL</sequence>
<dbReference type="PANTHER" id="PTHR43149">
    <property type="entry name" value="ENOYL-COA HYDRATASE"/>
    <property type="match status" value="1"/>
</dbReference>
<dbReference type="PANTHER" id="PTHR43149:SF1">
    <property type="entry name" value="DELTA(3,5)-DELTA(2,4)-DIENOYL-COA ISOMERASE, MITOCHONDRIAL"/>
    <property type="match status" value="1"/>
</dbReference>
<evidence type="ECO:0000256" key="4">
    <source>
        <dbReference type="ARBA" id="ARBA00022832"/>
    </source>
</evidence>
<dbReference type="GO" id="GO:0006631">
    <property type="term" value="P:fatty acid metabolic process"/>
    <property type="evidence" value="ECO:0007669"/>
    <property type="project" value="UniProtKB-KW"/>
</dbReference>
<protein>
    <recommendedName>
        <fullName evidence="12">Delta(3,5)-Delta(2,4)-dienoyl-CoA isomerase, mitochondrial</fullName>
    </recommendedName>
</protein>
<evidence type="ECO:0000256" key="8">
    <source>
        <dbReference type="ARBA" id="ARBA00023235"/>
    </source>
</evidence>
<evidence type="ECO:0000256" key="1">
    <source>
        <dbReference type="ARBA" id="ARBA00004275"/>
    </source>
</evidence>
<reference evidence="13 14" key="1">
    <citation type="submission" date="2023-11" db="EMBL/GenBank/DDBJ databases">
        <title>Halocaridina rubra genome assembly.</title>
        <authorList>
            <person name="Smith C."/>
        </authorList>
    </citation>
    <scope>NUCLEOTIDE SEQUENCE [LARGE SCALE GENOMIC DNA]</scope>
    <source>
        <strain evidence="13">EP-1</strain>
        <tissue evidence="13">Whole</tissue>
    </source>
</reference>
<dbReference type="CDD" id="cd06558">
    <property type="entry name" value="crotonase-like"/>
    <property type="match status" value="1"/>
</dbReference>
<dbReference type="Proteomes" id="UP001381693">
    <property type="component" value="Unassembled WGS sequence"/>
</dbReference>
<dbReference type="InterPro" id="IPR029045">
    <property type="entry name" value="ClpP/crotonase-like_dom_sf"/>
</dbReference>
<keyword evidence="5" id="KW-0007">Acetylation</keyword>
<comment type="catalytic activity">
    <reaction evidence="10">
        <text>(3E,5Z,8Z,11Z,14Z)-eicosapentaenoyl-CoA = (2E,4E,8Z,11Z,14Z)-eicosapentaenoyl-CoA</text>
        <dbReference type="Rhea" id="RHEA:45224"/>
        <dbReference type="ChEBI" id="CHEBI:85090"/>
        <dbReference type="ChEBI" id="CHEBI:85091"/>
    </reaction>
</comment>
<dbReference type="InterPro" id="IPR014748">
    <property type="entry name" value="Enoyl-CoA_hydra_C"/>
</dbReference>
<evidence type="ECO:0000256" key="9">
    <source>
        <dbReference type="ARBA" id="ARBA00051408"/>
    </source>
</evidence>
<evidence type="ECO:0000256" key="6">
    <source>
        <dbReference type="ARBA" id="ARBA00023098"/>
    </source>
</evidence>
<keyword evidence="7" id="KW-0576">Peroxisome</keyword>
<gene>
    <name evidence="13" type="primary">ECH1</name>
    <name evidence="13" type="ORF">SK128_026567</name>
</gene>
<dbReference type="FunFam" id="3.90.226.10:FF:000024">
    <property type="entry name" value="Delta3,5-delta2,4-dienoyl-CoA isomerase"/>
    <property type="match status" value="1"/>
</dbReference>
<evidence type="ECO:0000256" key="5">
    <source>
        <dbReference type="ARBA" id="ARBA00022990"/>
    </source>
</evidence>
<dbReference type="Gene3D" id="3.90.226.10">
    <property type="entry name" value="2-enoyl-CoA Hydratase, Chain A, domain 1"/>
    <property type="match status" value="1"/>
</dbReference>
<comment type="caution">
    <text evidence="13">The sequence shown here is derived from an EMBL/GenBank/DDBJ whole genome shotgun (WGS) entry which is preliminary data.</text>
</comment>
<comment type="pathway">
    <text evidence="2">Lipid metabolism; fatty acid beta-oxidation.</text>
</comment>
<evidence type="ECO:0000256" key="3">
    <source>
        <dbReference type="ARBA" id="ARBA00005254"/>
    </source>
</evidence>
<evidence type="ECO:0000313" key="13">
    <source>
        <dbReference type="EMBL" id="KAK7070157.1"/>
    </source>
</evidence>
<name>A0AAN8WSD5_HALRR</name>
<accession>A0AAN8WSD5</accession>
<comment type="similarity">
    <text evidence="3">Belongs to the enoyl-CoA hydratase/isomerase family.</text>
</comment>
<keyword evidence="6" id="KW-0443">Lipid metabolism</keyword>
<dbReference type="InterPro" id="IPR045002">
    <property type="entry name" value="Ech1-like"/>
</dbReference>
<evidence type="ECO:0000256" key="7">
    <source>
        <dbReference type="ARBA" id="ARBA00023140"/>
    </source>
</evidence>
<keyword evidence="4" id="KW-0276">Fatty acid metabolism</keyword>
<evidence type="ECO:0000256" key="2">
    <source>
        <dbReference type="ARBA" id="ARBA00005005"/>
    </source>
</evidence>
<dbReference type="EMBL" id="JAXCGZ010015511">
    <property type="protein sequence ID" value="KAK7070157.1"/>
    <property type="molecule type" value="Genomic_DNA"/>
</dbReference>
<evidence type="ECO:0000256" key="10">
    <source>
        <dbReference type="ARBA" id="ARBA00052809"/>
    </source>
</evidence>
<dbReference type="Pfam" id="PF00378">
    <property type="entry name" value="ECH_1"/>
    <property type="match status" value="1"/>
</dbReference>
<evidence type="ECO:0000256" key="12">
    <source>
        <dbReference type="ARBA" id="ARBA00071021"/>
    </source>
</evidence>
<evidence type="ECO:0000256" key="11">
    <source>
        <dbReference type="ARBA" id="ARBA00055786"/>
    </source>
</evidence>
<proteinExistence type="inferred from homology"/>
<dbReference type="SUPFAM" id="SSF52096">
    <property type="entry name" value="ClpP/crotonase"/>
    <property type="match status" value="1"/>
</dbReference>
<comment type="catalytic activity">
    <reaction evidence="9">
        <text>(3E,5Z)-octadienoyl-CoA = (2E,4E)-octadienoyl-CoA</text>
        <dbReference type="Rhea" id="RHEA:45244"/>
        <dbReference type="ChEBI" id="CHEBI:62243"/>
        <dbReference type="ChEBI" id="CHEBI:85108"/>
    </reaction>
</comment>
<comment type="subcellular location">
    <subcellularLocation>
        <location evidence="1">Peroxisome</location>
    </subcellularLocation>
</comment>
<keyword evidence="14" id="KW-1185">Reference proteome</keyword>
<dbReference type="GO" id="GO:0005777">
    <property type="term" value="C:peroxisome"/>
    <property type="evidence" value="ECO:0007669"/>
    <property type="project" value="UniProtKB-SubCell"/>
</dbReference>
<dbReference type="InterPro" id="IPR001753">
    <property type="entry name" value="Enoyl-CoA_hydra/iso"/>
</dbReference>
<keyword evidence="8" id="KW-0413">Isomerase</keyword>
<organism evidence="13 14">
    <name type="scientific">Halocaridina rubra</name>
    <name type="common">Hawaiian red shrimp</name>
    <dbReference type="NCBI Taxonomy" id="373956"/>
    <lineage>
        <taxon>Eukaryota</taxon>
        <taxon>Metazoa</taxon>
        <taxon>Ecdysozoa</taxon>
        <taxon>Arthropoda</taxon>
        <taxon>Crustacea</taxon>
        <taxon>Multicrustacea</taxon>
        <taxon>Malacostraca</taxon>
        <taxon>Eumalacostraca</taxon>
        <taxon>Eucarida</taxon>
        <taxon>Decapoda</taxon>
        <taxon>Pleocyemata</taxon>
        <taxon>Caridea</taxon>
        <taxon>Atyoidea</taxon>
        <taxon>Atyidae</taxon>
        <taxon>Halocaridina</taxon>
    </lineage>
</organism>
<evidence type="ECO:0000313" key="14">
    <source>
        <dbReference type="Proteomes" id="UP001381693"/>
    </source>
</evidence>
<dbReference type="AlphaFoldDB" id="A0AAN8WSD5"/>